<feature type="region of interest" description="Disordered" evidence="8">
    <location>
        <begin position="379"/>
        <end position="403"/>
    </location>
</feature>
<dbReference type="PROSITE" id="PS00973">
    <property type="entry name" value="USP_2"/>
    <property type="match status" value="1"/>
</dbReference>
<dbReference type="PROSITE" id="PS50235">
    <property type="entry name" value="USP_3"/>
    <property type="match status" value="1"/>
</dbReference>
<evidence type="ECO:0000256" key="1">
    <source>
        <dbReference type="ARBA" id="ARBA00000707"/>
    </source>
</evidence>
<dbReference type="SMART" id="SM00213">
    <property type="entry name" value="UBQ"/>
    <property type="match status" value="1"/>
</dbReference>
<keyword evidence="4 7" id="KW-0833">Ubl conjugation pathway</keyword>
<evidence type="ECO:0000259" key="10">
    <source>
        <dbReference type="PROSITE" id="PS50235"/>
    </source>
</evidence>
<reference evidence="11 12" key="1">
    <citation type="journal article" date="2013" name="Nature">
        <title>Insights into bilaterian evolution from three spiralian genomes.</title>
        <authorList>
            <person name="Simakov O."/>
            <person name="Marletaz F."/>
            <person name="Cho S.J."/>
            <person name="Edsinger-Gonzales E."/>
            <person name="Havlak P."/>
            <person name="Hellsten U."/>
            <person name="Kuo D.H."/>
            <person name="Larsson T."/>
            <person name="Lv J."/>
            <person name="Arendt D."/>
            <person name="Savage R."/>
            <person name="Osoegawa K."/>
            <person name="de Jong P."/>
            <person name="Grimwood J."/>
            <person name="Chapman J.A."/>
            <person name="Shapiro H."/>
            <person name="Aerts A."/>
            <person name="Otillar R.P."/>
            <person name="Terry A.Y."/>
            <person name="Boore J.L."/>
            <person name="Grigoriev I.V."/>
            <person name="Lindberg D.R."/>
            <person name="Seaver E.C."/>
            <person name="Weisblat D.A."/>
            <person name="Putnam N.H."/>
            <person name="Rokhsar D.S."/>
        </authorList>
    </citation>
    <scope>NUCLEOTIDE SEQUENCE [LARGE SCALE GENOMIC DNA]</scope>
</reference>
<dbReference type="CDD" id="cd02657">
    <property type="entry name" value="Peptidase_C19A"/>
    <property type="match status" value="1"/>
</dbReference>
<dbReference type="GeneID" id="20247455"/>
<dbReference type="InterPro" id="IPR038765">
    <property type="entry name" value="Papain-like_cys_pep_sf"/>
</dbReference>
<evidence type="ECO:0000313" key="12">
    <source>
        <dbReference type="Proteomes" id="UP000030746"/>
    </source>
</evidence>
<proteinExistence type="inferred from homology"/>
<comment type="similarity">
    <text evidence="2">Belongs to the peptidase C19 family. USP14/UBP6 subfamily.</text>
</comment>
<dbReference type="STRING" id="225164.V4ALX1"/>
<evidence type="ECO:0000256" key="4">
    <source>
        <dbReference type="ARBA" id="ARBA00022786"/>
    </source>
</evidence>
<evidence type="ECO:0000256" key="5">
    <source>
        <dbReference type="ARBA" id="ARBA00022801"/>
    </source>
</evidence>
<dbReference type="InterPro" id="IPR001394">
    <property type="entry name" value="Peptidase_C19_UCH"/>
</dbReference>
<keyword evidence="6 7" id="KW-0788">Thiol protease</keyword>
<dbReference type="InterPro" id="IPR028889">
    <property type="entry name" value="USP"/>
</dbReference>
<dbReference type="InterPro" id="IPR018200">
    <property type="entry name" value="USP_CS"/>
</dbReference>
<organism evidence="11 12">
    <name type="scientific">Lottia gigantea</name>
    <name type="common">Giant owl limpet</name>
    <dbReference type="NCBI Taxonomy" id="225164"/>
    <lineage>
        <taxon>Eukaryota</taxon>
        <taxon>Metazoa</taxon>
        <taxon>Spiralia</taxon>
        <taxon>Lophotrochozoa</taxon>
        <taxon>Mollusca</taxon>
        <taxon>Gastropoda</taxon>
        <taxon>Patellogastropoda</taxon>
        <taxon>Lottioidea</taxon>
        <taxon>Lottiidae</taxon>
        <taxon>Lottia</taxon>
    </lineage>
</organism>
<sequence length="496" mass="55426">MPTYKVSVKWGKEKFNDVECNTDELPEVFKAQLFALSGVQPDRQKVMMKGAVLKDDSWGNLKLKDGATLLMMGTADALPEAPKEKTVFMEDMSEAQLANALEMPSGLTNLGNTCYMNATVQCLKSIPELNDALKRYSGGLTVGGAIAPADSITAALRDLYQSLDRSGTAIPPIIFLQILHMAFPRFAEKGEEGGYQQQDANECWTEIVRSLQQKLPAIGPSNSNTVNTASSSQGFIDQFMGGEFETVMKCNEADDEIETKGSEKFYQLSCFIEKEVKYMHTGLRSRLQETITKLSPTLGRDALYTKSSKINRLPAYLAIQFVRFYYKEKESINAKILKDVKFTMSLDVYDLCTPELQAKLVPMRNRFKEQEDKYLEQAQQLKQKGSGEKPVEKKKKAEPYSFPDDIGSNNSGYYELSAVLTHKGRSSSSGHYVGWVRKKGDEWLMFDDDRVSPVMSDDILKLSGGGDWHCAYVLLYGPRILEVDEGSEATPEPMTS</sequence>
<gene>
    <name evidence="11" type="ORF">LOTGIDRAFT_227857</name>
</gene>
<dbReference type="CDD" id="cd16104">
    <property type="entry name" value="Ubl_USP14_like"/>
    <property type="match status" value="1"/>
</dbReference>
<evidence type="ECO:0000313" key="11">
    <source>
        <dbReference type="EMBL" id="ESP05184.1"/>
    </source>
</evidence>
<dbReference type="FunFam" id="3.10.20.90:FF:000119">
    <property type="entry name" value="Ubiquitin carboxyl-terminal hydrolase 14"/>
    <property type="match status" value="1"/>
</dbReference>
<name>V4ALX1_LOTGI</name>
<keyword evidence="3 7" id="KW-0645">Protease</keyword>
<feature type="domain" description="Ubiquitin-like" evidence="9">
    <location>
        <begin position="4"/>
        <end position="72"/>
    </location>
</feature>
<dbReference type="GO" id="GO:0004843">
    <property type="term" value="F:cysteine-type deubiquitinase activity"/>
    <property type="evidence" value="ECO:0007669"/>
    <property type="project" value="UniProtKB-UniRule"/>
</dbReference>
<comment type="catalytic activity">
    <reaction evidence="1 7">
        <text>Thiol-dependent hydrolysis of ester, thioester, amide, peptide and isopeptide bonds formed by the C-terminal Gly of ubiquitin (a 76-residue protein attached to proteins as an intracellular targeting signal).</text>
        <dbReference type="EC" id="3.4.19.12"/>
    </reaction>
</comment>
<evidence type="ECO:0000256" key="2">
    <source>
        <dbReference type="ARBA" id="ARBA00008739"/>
    </source>
</evidence>
<dbReference type="FunFam" id="3.90.70.10:FF:000032">
    <property type="entry name" value="Ubiquitin carboxyl-terminal hydrolase 14"/>
    <property type="match status" value="1"/>
</dbReference>
<evidence type="ECO:0000259" key="9">
    <source>
        <dbReference type="PROSITE" id="PS50053"/>
    </source>
</evidence>
<dbReference type="PANTHER" id="PTHR43982">
    <property type="entry name" value="UBIQUITIN CARBOXYL-TERMINAL HYDROLASE"/>
    <property type="match status" value="1"/>
</dbReference>
<dbReference type="PROSITE" id="PS50053">
    <property type="entry name" value="UBIQUITIN_2"/>
    <property type="match status" value="1"/>
</dbReference>
<dbReference type="RefSeq" id="XP_009043729.1">
    <property type="nucleotide sequence ID" value="XM_009045481.1"/>
</dbReference>
<keyword evidence="12" id="KW-1185">Reference proteome</keyword>
<evidence type="ECO:0000256" key="7">
    <source>
        <dbReference type="RuleBase" id="RU366025"/>
    </source>
</evidence>
<dbReference type="InterPro" id="IPR029071">
    <property type="entry name" value="Ubiquitin-like_domsf"/>
</dbReference>
<dbReference type="SUPFAM" id="SSF54236">
    <property type="entry name" value="Ubiquitin-like"/>
    <property type="match status" value="1"/>
</dbReference>
<dbReference type="InterPro" id="IPR019954">
    <property type="entry name" value="Ubiquitin_CS"/>
</dbReference>
<dbReference type="AlphaFoldDB" id="V4ALX1"/>
<dbReference type="SUPFAM" id="SSF54001">
    <property type="entry name" value="Cysteine proteinases"/>
    <property type="match status" value="1"/>
</dbReference>
<dbReference type="KEGG" id="lgi:LOTGIDRAFT_227857"/>
<dbReference type="PROSITE" id="PS00972">
    <property type="entry name" value="USP_1"/>
    <property type="match status" value="1"/>
</dbReference>
<dbReference type="CTD" id="20247455"/>
<evidence type="ECO:0000256" key="6">
    <source>
        <dbReference type="ARBA" id="ARBA00022807"/>
    </source>
</evidence>
<dbReference type="HOGENOM" id="CLU_017549_2_1_1"/>
<dbReference type="InterPro" id="IPR000626">
    <property type="entry name" value="Ubiquitin-like_dom"/>
</dbReference>
<dbReference type="EMBL" id="KB199650">
    <property type="protein sequence ID" value="ESP05184.1"/>
    <property type="molecule type" value="Genomic_DNA"/>
</dbReference>
<protein>
    <recommendedName>
        <fullName evidence="7">Ubiquitin carboxyl-terminal hydrolase</fullName>
        <ecNumber evidence="7">3.4.19.12</ecNumber>
    </recommendedName>
</protein>
<feature type="compositionally biased region" description="Basic and acidic residues" evidence="8">
    <location>
        <begin position="385"/>
        <end position="398"/>
    </location>
</feature>
<dbReference type="GO" id="GO:0061136">
    <property type="term" value="P:regulation of proteasomal protein catabolic process"/>
    <property type="evidence" value="ECO:0007669"/>
    <property type="project" value="TreeGrafter"/>
</dbReference>
<dbReference type="Gene3D" id="3.90.70.10">
    <property type="entry name" value="Cysteine proteinases"/>
    <property type="match status" value="1"/>
</dbReference>
<feature type="domain" description="USP" evidence="10">
    <location>
        <begin position="105"/>
        <end position="479"/>
    </location>
</feature>
<dbReference type="EC" id="3.4.19.12" evidence="7"/>
<dbReference type="GO" id="GO:0043161">
    <property type="term" value="P:proteasome-mediated ubiquitin-dependent protein catabolic process"/>
    <property type="evidence" value="ECO:0007669"/>
    <property type="project" value="InterPro"/>
</dbReference>
<dbReference type="InterPro" id="IPR044635">
    <property type="entry name" value="UBP14-like"/>
</dbReference>
<dbReference type="Pfam" id="PF00443">
    <property type="entry name" value="UCH"/>
    <property type="match status" value="1"/>
</dbReference>
<dbReference type="OrthoDB" id="333239at2759"/>
<dbReference type="GO" id="GO:0016579">
    <property type="term" value="P:protein deubiquitination"/>
    <property type="evidence" value="ECO:0007669"/>
    <property type="project" value="InterPro"/>
</dbReference>
<evidence type="ECO:0000256" key="8">
    <source>
        <dbReference type="SAM" id="MobiDB-lite"/>
    </source>
</evidence>
<dbReference type="OMA" id="FKSDAEY"/>
<dbReference type="PROSITE" id="PS00299">
    <property type="entry name" value="UBIQUITIN_1"/>
    <property type="match status" value="1"/>
</dbReference>
<dbReference type="Gene3D" id="3.10.20.90">
    <property type="entry name" value="Phosphatidylinositol 3-kinase Catalytic Subunit, Chain A, domain 1"/>
    <property type="match status" value="1"/>
</dbReference>
<accession>V4ALX1</accession>
<evidence type="ECO:0000256" key="3">
    <source>
        <dbReference type="ARBA" id="ARBA00022670"/>
    </source>
</evidence>
<dbReference type="GO" id="GO:0070628">
    <property type="term" value="F:proteasome binding"/>
    <property type="evidence" value="ECO:0007669"/>
    <property type="project" value="TreeGrafter"/>
</dbReference>
<dbReference type="PANTHER" id="PTHR43982:SF1">
    <property type="entry name" value="UBIQUITIN CARBOXYL-TERMINAL HYDROLASE 14"/>
    <property type="match status" value="1"/>
</dbReference>
<dbReference type="Proteomes" id="UP000030746">
    <property type="component" value="Unassembled WGS sequence"/>
</dbReference>
<keyword evidence="5 7" id="KW-0378">Hydrolase</keyword>